<proteinExistence type="predicted"/>
<accession>A0A6G0WC81</accession>
<keyword evidence="4" id="KW-1185">Reference proteome</keyword>
<feature type="region of interest" description="Disordered" evidence="1">
    <location>
        <begin position="68"/>
        <end position="90"/>
    </location>
</feature>
<sequence length="90" mass="9834">MRVLAPLVLVASAVVAFNQPGNDAPLAMANQVPLQNSVDRALLFGRKKGTRSGYAPRPGVISRIRQKFSRGGKSKEEPMMGEAMMKYMNQ</sequence>
<evidence type="ECO:0000313" key="3">
    <source>
        <dbReference type="EMBL" id="KAF0724872.1"/>
    </source>
</evidence>
<protein>
    <recommendedName>
        <fullName evidence="5">RxLR effector protein</fullName>
    </recommendedName>
</protein>
<dbReference type="Proteomes" id="UP000481153">
    <property type="component" value="Unassembled WGS sequence"/>
</dbReference>
<name>A0A6G0WC81_9STRA</name>
<evidence type="ECO:0000256" key="2">
    <source>
        <dbReference type="SAM" id="SignalP"/>
    </source>
</evidence>
<organism evidence="3 4">
    <name type="scientific">Aphanomyces euteiches</name>
    <dbReference type="NCBI Taxonomy" id="100861"/>
    <lineage>
        <taxon>Eukaryota</taxon>
        <taxon>Sar</taxon>
        <taxon>Stramenopiles</taxon>
        <taxon>Oomycota</taxon>
        <taxon>Saprolegniomycetes</taxon>
        <taxon>Saprolegniales</taxon>
        <taxon>Verrucalvaceae</taxon>
        <taxon>Aphanomyces</taxon>
    </lineage>
</organism>
<comment type="caution">
    <text evidence="3">The sequence shown here is derived from an EMBL/GenBank/DDBJ whole genome shotgun (WGS) entry which is preliminary data.</text>
</comment>
<evidence type="ECO:0000256" key="1">
    <source>
        <dbReference type="SAM" id="MobiDB-lite"/>
    </source>
</evidence>
<gene>
    <name evidence="3" type="ORF">Ae201684_016548</name>
</gene>
<dbReference type="EMBL" id="VJMJ01000258">
    <property type="protein sequence ID" value="KAF0724872.1"/>
    <property type="molecule type" value="Genomic_DNA"/>
</dbReference>
<keyword evidence="2" id="KW-0732">Signal</keyword>
<evidence type="ECO:0008006" key="5">
    <source>
        <dbReference type="Google" id="ProtNLM"/>
    </source>
</evidence>
<evidence type="ECO:0000313" key="4">
    <source>
        <dbReference type="Proteomes" id="UP000481153"/>
    </source>
</evidence>
<reference evidence="3 4" key="1">
    <citation type="submission" date="2019-07" db="EMBL/GenBank/DDBJ databases">
        <title>Genomics analysis of Aphanomyces spp. identifies a new class of oomycete effector associated with host adaptation.</title>
        <authorList>
            <person name="Gaulin E."/>
        </authorList>
    </citation>
    <scope>NUCLEOTIDE SEQUENCE [LARGE SCALE GENOMIC DNA]</scope>
    <source>
        <strain evidence="3 4">ATCC 201684</strain>
    </source>
</reference>
<feature type="chain" id="PRO_5026349419" description="RxLR effector protein" evidence="2">
    <location>
        <begin position="17"/>
        <end position="90"/>
    </location>
</feature>
<feature type="signal peptide" evidence="2">
    <location>
        <begin position="1"/>
        <end position="16"/>
    </location>
</feature>
<dbReference type="AlphaFoldDB" id="A0A6G0WC81"/>